<feature type="transmembrane region" description="Helical" evidence="1">
    <location>
        <begin position="224"/>
        <end position="246"/>
    </location>
</feature>
<evidence type="ECO:0000256" key="1">
    <source>
        <dbReference type="SAM" id="Phobius"/>
    </source>
</evidence>
<name>A0A6L8W6Y9_9PROT</name>
<feature type="transmembrane region" description="Helical" evidence="1">
    <location>
        <begin position="166"/>
        <end position="189"/>
    </location>
</feature>
<dbReference type="GO" id="GO:0016020">
    <property type="term" value="C:membrane"/>
    <property type="evidence" value="ECO:0007669"/>
    <property type="project" value="InterPro"/>
</dbReference>
<keyword evidence="1" id="KW-1133">Transmembrane helix</keyword>
<dbReference type="PANTHER" id="PTHR47755:SF1">
    <property type="entry name" value="CELL DIVISION PROTEIN FTSX"/>
    <property type="match status" value="1"/>
</dbReference>
<dbReference type="RefSeq" id="WP_161314501.1">
    <property type="nucleotide sequence ID" value="NZ_WTUW01000001.1"/>
</dbReference>
<dbReference type="GO" id="GO:0032153">
    <property type="term" value="C:cell division site"/>
    <property type="evidence" value="ECO:0007669"/>
    <property type="project" value="TreeGrafter"/>
</dbReference>
<evidence type="ECO:0000313" key="2">
    <source>
        <dbReference type="EMBL" id="MZR29957.1"/>
    </source>
</evidence>
<keyword evidence="1" id="KW-0812">Transmembrane</keyword>
<keyword evidence="1" id="KW-0472">Membrane</keyword>
<organism evidence="2 3">
    <name type="scientific">Sneathiella litorea</name>
    <dbReference type="NCBI Taxonomy" id="2606216"/>
    <lineage>
        <taxon>Bacteria</taxon>
        <taxon>Pseudomonadati</taxon>
        <taxon>Pseudomonadota</taxon>
        <taxon>Alphaproteobacteria</taxon>
        <taxon>Sneathiellales</taxon>
        <taxon>Sneathiellaceae</taxon>
        <taxon>Sneathiella</taxon>
    </lineage>
</organism>
<dbReference type="EMBL" id="WTUW01000001">
    <property type="protein sequence ID" value="MZR29957.1"/>
    <property type="molecule type" value="Genomic_DNA"/>
</dbReference>
<protein>
    <recommendedName>
        <fullName evidence="4">Cell division protein FtsX</fullName>
    </recommendedName>
</protein>
<dbReference type="AlphaFoldDB" id="A0A6L8W6Y9"/>
<evidence type="ECO:0000313" key="3">
    <source>
        <dbReference type="Proteomes" id="UP000476030"/>
    </source>
</evidence>
<feature type="transmembrane region" description="Helical" evidence="1">
    <location>
        <begin position="258"/>
        <end position="283"/>
    </location>
</feature>
<accession>A0A6L8W6Y9</accession>
<dbReference type="Proteomes" id="UP000476030">
    <property type="component" value="Unassembled WGS sequence"/>
</dbReference>
<dbReference type="GO" id="GO:0051301">
    <property type="term" value="P:cell division"/>
    <property type="evidence" value="ECO:0007669"/>
    <property type="project" value="InterPro"/>
</dbReference>
<dbReference type="InterPro" id="IPR004513">
    <property type="entry name" value="FtsX"/>
</dbReference>
<gene>
    <name evidence="2" type="ORF">GQE98_04825</name>
</gene>
<evidence type="ECO:0008006" key="4">
    <source>
        <dbReference type="Google" id="ProtNLM"/>
    </source>
</evidence>
<comment type="caution">
    <text evidence="2">The sequence shown here is derived from an EMBL/GenBank/DDBJ whole genome shotgun (WGS) entry which is preliminary data.</text>
</comment>
<keyword evidence="3" id="KW-1185">Reference proteome</keyword>
<feature type="transmembrane region" description="Helical" evidence="1">
    <location>
        <begin position="21"/>
        <end position="43"/>
    </location>
</feature>
<sequence length="295" mass="32029">MIQFFGKSAELQLEKDVSTRYLPVVISAMIFLAALSIGGLFSLSKAISDWSETLTGNLTVEIAFDPTADLDKKVTDAVELLSATPGVAAARAIEQEETLKLLEPFLGKNAALGELPVPRLIEVIIAEDSAIDLAALNKKLVEAVPAARLDIHRPWLDKMVLLGRSIQLLAAGIMLLIGCVTVIIVIFAVRTGLIMHSEVIQVLHLIGARDNYIAEQFQNYFSRLSFLGALPGLIVAIIVMFIFNFLVSSLEASMLPPLSVGIEGAIALLLLPVLVALLTKYTVRQVVLKSLRRMM</sequence>
<dbReference type="PANTHER" id="PTHR47755">
    <property type="entry name" value="CELL DIVISION PROTEIN FTSX"/>
    <property type="match status" value="1"/>
</dbReference>
<proteinExistence type="predicted"/>
<reference evidence="2 3" key="1">
    <citation type="submission" date="2019-12" db="EMBL/GenBank/DDBJ databases">
        <title>Snethiella sp. nov. sp. isolated from sea sand.</title>
        <authorList>
            <person name="Kim J."/>
            <person name="Jeong S.E."/>
            <person name="Jung H.S."/>
            <person name="Jeon C.O."/>
        </authorList>
    </citation>
    <scope>NUCLEOTIDE SEQUENCE [LARGE SCALE GENOMIC DNA]</scope>
    <source>
        <strain evidence="2 3">DP05</strain>
    </source>
</reference>